<evidence type="ECO:0000256" key="4">
    <source>
        <dbReference type="ARBA" id="ARBA00022692"/>
    </source>
</evidence>
<evidence type="ECO:0000256" key="6">
    <source>
        <dbReference type="ARBA" id="ARBA00023136"/>
    </source>
</evidence>
<reference evidence="11" key="2">
    <citation type="submission" date="2023-04" db="EMBL/GenBank/DDBJ databases">
        <authorList>
            <person name="Bu L."/>
            <person name="Lu L."/>
            <person name="Laidemitt M.R."/>
            <person name="Zhang S.M."/>
            <person name="Mutuku M."/>
            <person name="Mkoji G."/>
            <person name="Steinauer M."/>
            <person name="Loker E.S."/>
        </authorList>
    </citation>
    <scope>NUCLEOTIDE SEQUENCE</scope>
    <source>
        <strain evidence="11">KasaAsao</strain>
        <tissue evidence="11">Whole Snail</tissue>
    </source>
</reference>
<feature type="transmembrane region" description="Helical" evidence="8">
    <location>
        <begin position="484"/>
        <end position="508"/>
    </location>
</feature>
<feature type="transmembrane region" description="Helical" evidence="8">
    <location>
        <begin position="977"/>
        <end position="1005"/>
    </location>
</feature>
<proteinExistence type="inferred from homology"/>
<dbReference type="Pfam" id="PF16178">
    <property type="entry name" value="Anoct_dimer"/>
    <property type="match status" value="1"/>
</dbReference>
<evidence type="ECO:0000259" key="10">
    <source>
        <dbReference type="Pfam" id="PF16178"/>
    </source>
</evidence>
<dbReference type="AlphaFoldDB" id="A0AAD8BEA0"/>
<dbReference type="InterPro" id="IPR007632">
    <property type="entry name" value="Anoctamin"/>
</dbReference>
<keyword evidence="3" id="KW-1003">Cell membrane</keyword>
<dbReference type="PANTHER" id="PTHR12308">
    <property type="entry name" value="ANOCTAMIN"/>
    <property type="match status" value="1"/>
</dbReference>
<dbReference type="Pfam" id="PF04547">
    <property type="entry name" value="Anoctamin"/>
    <property type="match status" value="2"/>
</dbReference>
<feature type="transmembrane region" description="Helical" evidence="8">
    <location>
        <begin position="1063"/>
        <end position="1084"/>
    </location>
</feature>
<feature type="transmembrane region" description="Helical" evidence="8">
    <location>
        <begin position="547"/>
        <end position="566"/>
    </location>
</feature>
<evidence type="ECO:0000256" key="8">
    <source>
        <dbReference type="RuleBase" id="RU280814"/>
    </source>
</evidence>
<comment type="similarity">
    <text evidence="2 8">Belongs to the anoctamin family.</text>
</comment>
<keyword evidence="5 8" id="KW-1133">Transmembrane helix</keyword>
<feature type="transmembrane region" description="Helical" evidence="8">
    <location>
        <begin position="764"/>
        <end position="786"/>
    </location>
</feature>
<evidence type="ECO:0000256" key="7">
    <source>
        <dbReference type="ARBA" id="ARBA00023180"/>
    </source>
</evidence>
<comment type="caution">
    <text evidence="8">Lacks conserved residue(s) required for the propagation of feature annotation.</text>
</comment>
<feature type="transmembrane region" description="Helical" evidence="8">
    <location>
        <begin position="900"/>
        <end position="920"/>
    </location>
</feature>
<feature type="domain" description="Anoctamin transmembrane" evidence="9">
    <location>
        <begin position="667"/>
        <end position="1097"/>
    </location>
</feature>
<feature type="transmembrane region" description="Helical" evidence="8">
    <location>
        <begin position="520"/>
        <end position="541"/>
    </location>
</feature>
<evidence type="ECO:0000313" key="12">
    <source>
        <dbReference type="Proteomes" id="UP001233172"/>
    </source>
</evidence>
<keyword evidence="7" id="KW-0325">Glycoprotein</keyword>
<comment type="caution">
    <text evidence="11">The sequence shown here is derived from an EMBL/GenBank/DDBJ whole genome shotgun (WGS) entry which is preliminary data.</text>
</comment>
<keyword evidence="6 8" id="KW-0472">Membrane</keyword>
<dbReference type="GO" id="GO:0005886">
    <property type="term" value="C:plasma membrane"/>
    <property type="evidence" value="ECO:0007669"/>
    <property type="project" value="UniProtKB-SubCell"/>
</dbReference>
<keyword evidence="4 8" id="KW-0812">Transmembrane</keyword>
<name>A0AAD8BEA0_BIOPF</name>
<evidence type="ECO:0000256" key="5">
    <source>
        <dbReference type="ARBA" id="ARBA00022989"/>
    </source>
</evidence>
<feature type="transmembrane region" description="Helical" evidence="8">
    <location>
        <begin position="578"/>
        <end position="599"/>
    </location>
</feature>
<organism evidence="11 12">
    <name type="scientific">Biomphalaria pfeifferi</name>
    <name type="common">Bloodfluke planorb</name>
    <name type="synonym">Freshwater snail</name>
    <dbReference type="NCBI Taxonomy" id="112525"/>
    <lineage>
        <taxon>Eukaryota</taxon>
        <taxon>Metazoa</taxon>
        <taxon>Spiralia</taxon>
        <taxon>Lophotrochozoa</taxon>
        <taxon>Mollusca</taxon>
        <taxon>Gastropoda</taxon>
        <taxon>Heterobranchia</taxon>
        <taxon>Euthyneura</taxon>
        <taxon>Panpulmonata</taxon>
        <taxon>Hygrophila</taxon>
        <taxon>Lymnaeoidea</taxon>
        <taxon>Planorbidae</taxon>
        <taxon>Biomphalaria</taxon>
    </lineage>
</organism>
<dbReference type="GO" id="GO:0046983">
    <property type="term" value="F:protein dimerization activity"/>
    <property type="evidence" value="ECO:0007669"/>
    <property type="project" value="InterPro"/>
</dbReference>
<keyword evidence="12" id="KW-1185">Reference proteome</keyword>
<feature type="transmembrane region" description="Helical" evidence="8">
    <location>
        <begin position="806"/>
        <end position="828"/>
    </location>
</feature>
<sequence length="1144" mass="131223">MSILRKLSAAPKEKQTDEIITLSIRPLNVTLTDNQSINDVDLDPSNAHEAQNRGSIKFVDTSNKEENIYSQEIPVDLKHIDFVLVHKTAATTDKDEDKTSKQLIKLREAFEKKMMSEGLVIYKRKTSDLVFTIIHCPFKRLCIEAEKVKLQLPLKDMGIKQTASGIIQCYTNKYLETEKNVVKFICTPLIMKQFHFFENHEDPDKFFMTAIRSLLVHNILIKCDIRSEIEKLEEDTEENIQLEIFEPDLVKVQSLHMKGLNYMLMKKAYIQCFPLHEESQLDTMYTGSILKKQLPILTKNYTEENDIRLQLNKEWTTMFRYQPIWKIRCYFGEKIAFYFAWAGMFITTLWVPMVIGWIVFSYGLYQRLAPTQSLWLHQFSHALHATQYAYLMEFFNHMSGYCYILSGDQYTCYIIATTTCLVIATTACHVIDISCHVIAATTCYVIYTSCYVIATTTCLVIDTSCHNIAATTCHVLLPPDMLLLLLPVMSLLHPVMSLLHPVMSLLLLPVMSLMPPVMSLMPPVMSLLLLLHVMSLLHPVMSLLHPVMSLLHPVMSLLLLPVLSLIPHAITLLPPVMSLLLLPVLSLIPPAITLLPPVMSLLHPVMSLLLLPVMSLISPVMSLLLLPVMSLLHPVMSLLHPVMSLLHPVMSLLPPVCSLLPSDYFTSPLKKKGTEDEVDVINSLKRAFDNKATPIFALFMCCWGTIFLEVWKQYSSRLAFEWSVESFEYDEPKRPQFYGTKIVKDPVTEEEVWFYPYWLRAVKFFASGAVLFFMVITVVASVSGIIVYRVIVSVDYCPKLNGKECFLLTSVASSVLNALSITLLVHIYDKLALYLTEWENHRTQTDYDNALIVKLFAFRFVNSYSSCFYIAFLREYVGILDKDYVDTCHGSCMSQLTIQIMVLIITSMVPKFLIDIGYTIVRSVFLSFGMCDRFTKAAQVLTDNEEKDQVLLYIEKEFLKRDARDITLSEFTEKVILYGYLMIFAASFPLAPMFVIGLCFFDMRLDASRLLRFYKRPVAHISQNIGIWYAILNFLNIVGVTSNAFLIAFTSSWGQQFNTMEKLIVVIIFEHLVFALKFFLAILIPDESFSVNLAKKRKKYVVQQRFLMEEDLSKKQERREMIGTDPVDDLNKDTENDSMLIDHF</sequence>
<evidence type="ECO:0000259" key="9">
    <source>
        <dbReference type="Pfam" id="PF04547"/>
    </source>
</evidence>
<protein>
    <recommendedName>
        <fullName evidence="8">Anoctamin</fullName>
    </recommendedName>
</protein>
<feature type="transmembrane region" description="Helical" evidence="8">
    <location>
        <begin position="1026"/>
        <end position="1051"/>
    </location>
</feature>
<dbReference type="InterPro" id="IPR032394">
    <property type="entry name" value="Anoct_dimer"/>
</dbReference>
<comment type="subcellular location">
    <subcellularLocation>
        <location evidence="1">Cell membrane</location>
        <topology evidence="1">Multi-pass membrane protein</topology>
    </subcellularLocation>
    <subcellularLocation>
        <location evidence="8">Membrane</location>
        <topology evidence="8">Multi-pass membrane protein</topology>
    </subcellularLocation>
</comment>
<evidence type="ECO:0000256" key="1">
    <source>
        <dbReference type="ARBA" id="ARBA00004651"/>
    </source>
</evidence>
<dbReference type="PANTHER" id="PTHR12308:SF73">
    <property type="entry name" value="ANOCTAMIN"/>
    <property type="match status" value="1"/>
</dbReference>
<reference evidence="11" key="1">
    <citation type="journal article" date="2023" name="PLoS Negl. Trop. Dis.">
        <title>A genome sequence for Biomphalaria pfeifferi, the major vector snail for the human-infecting parasite Schistosoma mansoni.</title>
        <authorList>
            <person name="Bu L."/>
            <person name="Lu L."/>
            <person name="Laidemitt M.R."/>
            <person name="Zhang S.M."/>
            <person name="Mutuku M."/>
            <person name="Mkoji G."/>
            <person name="Steinauer M."/>
            <person name="Loker E.S."/>
        </authorList>
    </citation>
    <scope>NUCLEOTIDE SEQUENCE</scope>
    <source>
        <strain evidence="11">KasaAsao</strain>
    </source>
</reference>
<accession>A0AAD8BEA0</accession>
<dbReference type="InterPro" id="IPR049452">
    <property type="entry name" value="Anoctamin_TM"/>
</dbReference>
<gene>
    <name evidence="11" type="ORF">Bpfe_017592</name>
</gene>
<dbReference type="EMBL" id="JASAOG010000090">
    <property type="protein sequence ID" value="KAK0052975.1"/>
    <property type="molecule type" value="Genomic_DNA"/>
</dbReference>
<evidence type="ECO:0000256" key="3">
    <source>
        <dbReference type="ARBA" id="ARBA00022475"/>
    </source>
</evidence>
<evidence type="ECO:0000256" key="2">
    <source>
        <dbReference type="ARBA" id="ARBA00009671"/>
    </source>
</evidence>
<feature type="transmembrane region" description="Helical" evidence="8">
    <location>
        <begin position="605"/>
        <end position="626"/>
    </location>
</feature>
<feature type="domain" description="Anoctamin transmembrane" evidence="9">
    <location>
        <begin position="327"/>
        <end position="414"/>
    </location>
</feature>
<evidence type="ECO:0000313" key="11">
    <source>
        <dbReference type="EMBL" id="KAK0052975.1"/>
    </source>
</evidence>
<dbReference type="GO" id="GO:0005254">
    <property type="term" value="F:chloride channel activity"/>
    <property type="evidence" value="ECO:0007669"/>
    <property type="project" value="TreeGrafter"/>
</dbReference>
<dbReference type="Proteomes" id="UP001233172">
    <property type="component" value="Unassembled WGS sequence"/>
</dbReference>
<feature type="domain" description="Anoctamin dimerisation" evidence="10">
    <location>
        <begin position="78"/>
        <end position="324"/>
    </location>
</feature>
<feature type="transmembrane region" description="Helical" evidence="8">
    <location>
        <begin position="335"/>
        <end position="360"/>
    </location>
</feature>
<feature type="transmembrane region" description="Helical" evidence="8">
    <location>
        <begin position="692"/>
        <end position="711"/>
    </location>
</feature>